<dbReference type="InterPro" id="IPR036568">
    <property type="entry name" value="GGCT-like_sf"/>
</dbReference>
<dbReference type="CDD" id="cd06661">
    <property type="entry name" value="GGCT_like"/>
    <property type="match status" value="1"/>
</dbReference>
<evidence type="ECO:0000256" key="1">
    <source>
        <dbReference type="ARBA" id="ARBA00008861"/>
    </source>
</evidence>
<dbReference type="AlphaFoldDB" id="A0AAE0TVN3"/>
<dbReference type="PANTHER" id="PTHR31544:SF4">
    <property type="entry name" value="GAMMA-GLUTAMYLCYCLOTRANSFERASE-RELATED"/>
    <property type="match status" value="1"/>
</dbReference>
<dbReference type="InterPro" id="IPR045038">
    <property type="entry name" value="AIG2-like"/>
</dbReference>
<protein>
    <recommendedName>
        <fullName evidence="3">Putative gamma-glutamylcyclotransferase</fullName>
    </recommendedName>
</protein>
<sequence length="179" mass="20370">MADQTNPLDLQYLFTTEAEYDDSESSDSESDDDDTNFEPITYFFYGSLMDPDVLKSVTQLDKAPEYRDAWIEGYDMKIWGNIYPTLIPSSSSDDKKSGSSSTRILGMAWVATSMQHCLRLQSYETQAYKAGDCTVHFVDGQPSVEGVTFIWAGNGDYDDLNEGTFDLEQWQRDYKLGRF</sequence>
<reference evidence="5" key="1">
    <citation type="journal article" date="2023" name="Mol. Phylogenet. Evol.">
        <title>Genome-scale phylogeny and comparative genomics of the fungal order Sordariales.</title>
        <authorList>
            <person name="Hensen N."/>
            <person name="Bonometti L."/>
            <person name="Westerberg I."/>
            <person name="Brannstrom I.O."/>
            <person name="Guillou S."/>
            <person name="Cros-Aarteil S."/>
            <person name="Calhoun S."/>
            <person name="Haridas S."/>
            <person name="Kuo A."/>
            <person name="Mondo S."/>
            <person name="Pangilinan J."/>
            <person name="Riley R."/>
            <person name="LaButti K."/>
            <person name="Andreopoulos B."/>
            <person name="Lipzen A."/>
            <person name="Chen C."/>
            <person name="Yan M."/>
            <person name="Daum C."/>
            <person name="Ng V."/>
            <person name="Clum A."/>
            <person name="Steindorff A."/>
            <person name="Ohm R.A."/>
            <person name="Martin F."/>
            <person name="Silar P."/>
            <person name="Natvig D.O."/>
            <person name="Lalanne C."/>
            <person name="Gautier V."/>
            <person name="Ament-Velasquez S.L."/>
            <person name="Kruys A."/>
            <person name="Hutchinson M.I."/>
            <person name="Powell A.J."/>
            <person name="Barry K."/>
            <person name="Miller A.N."/>
            <person name="Grigoriev I.V."/>
            <person name="Debuchy R."/>
            <person name="Gladieux P."/>
            <person name="Hiltunen Thoren M."/>
            <person name="Johannesson H."/>
        </authorList>
    </citation>
    <scope>NUCLEOTIDE SEQUENCE</scope>
    <source>
        <strain evidence="5">CBS 232.78</strain>
    </source>
</reference>
<dbReference type="EMBL" id="JAULSW010000005">
    <property type="protein sequence ID" value="KAK3381128.1"/>
    <property type="molecule type" value="Genomic_DNA"/>
</dbReference>
<dbReference type="Proteomes" id="UP001285441">
    <property type="component" value="Unassembled WGS sequence"/>
</dbReference>
<reference evidence="5" key="2">
    <citation type="submission" date="2023-06" db="EMBL/GenBank/DDBJ databases">
        <authorList>
            <consortium name="Lawrence Berkeley National Laboratory"/>
            <person name="Haridas S."/>
            <person name="Hensen N."/>
            <person name="Bonometti L."/>
            <person name="Westerberg I."/>
            <person name="Brannstrom I.O."/>
            <person name="Guillou S."/>
            <person name="Cros-Aarteil S."/>
            <person name="Calhoun S."/>
            <person name="Kuo A."/>
            <person name="Mondo S."/>
            <person name="Pangilinan J."/>
            <person name="Riley R."/>
            <person name="LaButti K."/>
            <person name="Andreopoulos B."/>
            <person name="Lipzen A."/>
            <person name="Chen C."/>
            <person name="Yanf M."/>
            <person name="Daum C."/>
            <person name="Ng V."/>
            <person name="Clum A."/>
            <person name="Steindorff A."/>
            <person name="Ohm R."/>
            <person name="Martin F."/>
            <person name="Silar P."/>
            <person name="Natvig D."/>
            <person name="Lalanne C."/>
            <person name="Gautier V."/>
            <person name="Ament-velasquez S.L."/>
            <person name="Kruys A."/>
            <person name="Hutchinson M.I."/>
            <person name="Powell A.J."/>
            <person name="Barry K."/>
            <person name="Miller A.N."/>
            <person name="Grigoriev I.V."/>
            <person name="Debuchy R."/>
            <person name="Gladieux P."/>
            <person name="Thoren M.H."/>
            <person name="Johannesson H."/>
        </authorList>
    </citation>
    <scope>NUCLEOTIDE SEQUENCE</scope>
    <source>
        <strain evidence="5">CBS 232.78</strain>
    </source>
</reference>
<dbReference type="Gene3D" id="3.10.490.10">
    <property type="entry name" value="Gamma-glutamyl cyclotransferase-like"/>
    <property type="match status" value="1"/>
</dbReference>
<evidence type="ECO:0000256" key="3">
    <source>
        <dbReference type="ARBA" id="ARBA00030602"/>
    </source>
</evidence>
<organism evidence="5 6">
    <name type="scientific">Podospora didyma</name>
    <dbReference type="NCBI Taxonomy" id="330526"/>
    <lineage>
        <taxon>Eukaryota</taxon>
        <taxon>Fungi</taxon>
        <taxon>Dikarya</taxon>
        <taxon>Ascomycota</taxon>
        <taxon>Pezizomycotina</taxon>
        <taxon>Sordariomycetes</taxon>
        <taxon>Sordariomycetidae</taxon>
        <taxon>Sordariales</taxon>
        <taxon>Podosporaceae</taxon>
        <taxon>Podospora</taxon>
    </lineage>
</organism>
<comment type="caution">
    <text evidence="5">The sequence shown here is derived from an EMBL/GenBank/DDBJ whole genome shotgun (WGS) entry which is preliminary data.</text>
</comment>
<dbReference type="InterPro" id="IPR009288">
    <property type="entry name" value="AIG2-like_dom"/>
</dbReference>
<dbReference type="PANTHER" id="PTHR31544">
    <property type="entry name" value="AIG2-LIKE PROTEIN D"/>
    <property type="match status" value="1"/>
</dbReference>
<dbReference type="GO" id="GO:0016740">
    <property type="term" value="F:transferase activity"/>
    <property type="evidence" value="ECO:0007669"/>
    <property type="project" value="UniProtKB-KW"/>
</dbReference>
<dbReference type="InterPro" id="IPR013024">
    <property type="entry name" value="GGCT-like"/>
</dbReference>
<accession>A0AAE0TVN3</accession>
<feature type="domain" description="Gamma-glutamylcyclotransferase AIG2-like" evidence="4">
    <location>
        <begin position="42"/>
        <end position="170"/>
    </location>
</feature>
<dbReference type="SUPFAM" id="SSF110857">
    <property type="entry name" value="Gamma-glutamyl cyclotransferase-like"/>
    <property type="match status" value="1"/>
</dbReference>
<evidence type="ECO:0000259" key="4">
    <source>
        <dbReference type="Pfam" id="PF06094"/>
    </source>
</evidence>
<keyword evidence="2" id="KW-0808">Transferase</keyword>
<evidence type="ECO:0000313" key="6">
    <source>
        <dbReference type="Proteomes" id="UP001285441"/>
    </source>
</evidence>
<comment type="similarity">
    <text evidence="1">Belongs to the gamma-glutamylcyclotransferase family.</text>
</comment>
<name>A0AAE0TVN3_9PEZI</name>
<evidence type="ECO:0000256" key="2">
    <source>
        <dbReference type="ARBA" id="ARBA00022679"/>
    </source>
</evidence>
<gene>
    <name evidence="5" type="ORF">B0H63DRAFT_545503</name>
</gene>
<evidence type="ECO:0000313" key="5">
    <source>
        <dbReference type="EMBL" id="KAK3381128.1"/>
    </source>
</evidence>
<keyword evidence="6" id="KW-1185">Reference proteome</keyword>
<proteinExistence type="inferred from homology"/>
<dbReference type="Pfam" id="PF06094">
    <property type="entry name" value="GGACT"/>
    <property type="match status" value="1"/>
</dbReference>